<keyword evidence="9" id="KW-0137">Centromere</keyword>
<sequence>MAFRKQLEASKKRSADSGVEPDRSVLSKEQRHQRISLFLQDFDHQAKEHLQEMKKELASLLQMAEKAFQVELLALPPDMRKMKRKDLLDLKEEDAAAATAVATLEASNCGVGNLHNPRLIRTNSKRVKVTTIVEYKEAEDEQGMQSKKTSQKVFKTKSLTSAIMDKKGILCRSASVCSTPNMRRIERSASLREPPRSTPRFTGSGSKRFSQRGLSTGPSQRTQASSLRSSSMPPERSLPFVNIPLTDGQTLCSSGDDIQNIDVQLLNNDTVQHIHTLVNQLTALCGKATVKSS</sequence>
<dbReference type="GO" id="GO:0000775">
    <property type="term" value="C:chromosome, centromeric region"/>
    <property type="evidence" value="ECO:0007669"/>
    <property type="project" value="UniProtKB-SubCell"/>
</dbReference>
<evidence type="ECO:0000313" key="14">
    <source>
        <dbReference type="RefSeq" id="XP_026531690.1"/>
    </source>
</evidence>
<dbReference type="PANTHER" id="PTHR16040:SF5">
    <property type="entry name" value="BOREALIN-2-RELATED"/>
    <property type="match status" value="1"/>
</dbReference>
<feature type="domain" description="Borealin N-terminal" evidence="11">
    <location>
        <begin position="35"/>
        <end position="89"/>
    </location>
</feature>
<evidence type="ECO:0000256" key="6">
    <source>
        <dbReference type="ARBA" id="ARBA00022776"/>
    </source>
</evidence>
<dbReference type="GO" id="GO:0051301">
    <property type="term" value="P:cell division"/>
    <property type="evidence" value="ECO:0007669"/>
    <property type="project" value="UniProtKB-KW"/>
</dbReference>
<proteinExistence type="inferred from homology"/>
<dbReference type="InterPro" id="IPR046466">
    <property type="entry name" value="Borealin_C"/>
</dbReference>
<gene>
    <name evidence="14" type="primary">LOC113417486</name>
</gene>
<dbReference type="GO" id="GO:0005634">
    <property type="term" value="C:nucleus"/>
    <property type="evidence" value="ECO:0007669"/>
    <property type="project" value="UniProtKB-SubCell"/>
</dbReference>
<dbReference type="Pfam" id="PF10444">
    <property type="entry name" value="Nbl1_Borealin_N"/>
    <property type="match status" value="1"/>
</dbReference>
<evidence type="ECO:0000256" key="8">
    <source>
        <dbReference type="ARBA" id="ARBA00023306"/>
    </source>
</evidence>
<keyword evidence="4" id="KW-0158">Chromosome</keyword>
<organism evidence="13 14">
    <name type="scientific">Notechis scutatus</name>
    <name type="common">mainland tiger snake</name>
    <dbReference type="NCBI Taxonomy" id="8663"/>
    <lineage>
        <taxon>Eukaryota</taxon>
        <taxon>Metazoa</taxon>
        <taxon>Chordata</taxon>
        <taxon>Craniata</taxon>
        <taxon>Vertebrata</taxon>
        <taxon>Euteleostomi</taxon>
        <taxon>Lepidosauria</taxon>
        <taxon>Squamata</taxon>
        <taxon>Bifurcata</taxon>
        <taxon>Unidentata</taxon>
        <taxon>Episquamata</taxon>
        <taxon>Toxicofera</taxon>
        <taxon>Serpentes</taxon>
        <taxon>Colubroidea</taxon>
        <taxon>Elapidae</taxon>
        <taxon>Hydrophiinae</taxon>
        <taxon>Notechis</taxon>
    </lineage>
</organism>
<evidence type="ECO:0000256" key="2">
    <source>
        <dbReference type="ARBA" id="ARBA00004584"/>
    </source>
</evidence>
<dbReference type="PANTHER" id="PTHR16040">
    <property type="entry name" value="AUSTRALIN, ISOFORM A-RELATED"/>
    <property type="match status" value="1"/>
</dbReference>
<keyword evidence="13" id="KW-1185">Reference proteome</keyword>
<dbReference type="KEGG" id="nss:113417486"/>
<dbReference type="Proteomes" id="UP000504612">
    <property type="component" value="Unplaced"/>
</dbReference>
<dbReference type="RefSeq" id="XP_026531690.1">
    <property type="nucleotide sequence ID" value="XM_026675905.1"/>
</dbReference>
<dbReference type="GO" id="GO:0032133">
    <property type="term" value="C:chromosome passenger complex"/>
    <property type="evidence" value="ECO:0007669"/>
    <property type="project" value="TreeGrafter"/>
</dbReference>
<accession>A0A6J1UMW0</accession>
<reference evidence="14" key="1">
    <citation type="submission" date="2025-08" db="UniProtKB">
        <authorList>
            <consortium name="RefSeq"/>
        </authorList>
    </citation>
    <scope>IDENTIFICATION</scope>
</reference>
<evidence type="ECO:0000256" key="10">
    <source>
        <dbReference type="SAM" id="MobiDB-lite"/>
    </source>
</evidence>
<dbReference type="GeneID" id="113417486"/>
<feature type="compositionally biased region" description="Polar residues" evidence="10">
    <location>
        <begin position="199"/>
        <end position="232"/>
    </location>
</feature>
<keyword evidence="7" id="KW-0539">Nucleus</keyword>
<keyword evidence="6" id="KW-0498">Mitosis</keyword>
<dbReference type="GO" id="GO:0000070">
    <property type="term" value="P:mitotic sister chromatid segregation"/>
    <property type="evidence" value="ECO:0007669"/>
    <property type="project" value="TreeGrafter"/>
</dbReference>
<dbReference type="Gene3D" id="6.10.250.1900">
    <property type="match status" value="1"/>
</dbReference>
<dbReference type="InterPro" id="IPR018867">
    <property type="entry name" value="Cell_div_borealin"/>
</dbReference>
<comment type="similarity">
    <text evidence="3">Belongs to the borealin family.</text>
</comment>
<evidence type="ECO:0000256" key="4">
    <source>
        <dbReference type="ARBA" id="ARBA00022454"/>
    </source>
</evidence>
<dbReference type="AlphaFoldDB" id="A0A6J1UMW0"/>
<feature type="region of interest" description="Disordered" evidence="10">
    <location>
        <begin position="1"/>
        <end position="29"/>
    </location>
</feature>
<dbReference type="GO" id="GO:0051233">
    <property type="term" value="C:spindle midzone"/>
    <property type="evidence" value="ECO:0007669"/>
    <property type="project" value="TreeGrafter"/>
</dbReference>
<evidence type="ECO:0000256" key="5">
    <source>
        <dbReference type="ARBA" id="ARBA00022618"/>
    </source>
</evidence>
<evidence type="ECO:0000256" key="9">
    <source>
        <dbReference type="ARBA" id="ARBA00023328"/>
    </source>
</evidence>
<keyword evidence="8" id="KW-0131">Cell cycle</keyword>
<feature type="domain" description="Borealin C-terminal" evidence="12">
    <location>
        <begin position="173"/>
        <end position="286"/>
    </location>
</feature>
<evidence type="ECO:0000256" key="3">
    <source>
        <dbReference type="ARBA" id="ARBA00009914"/>
    </source>
</evidence>
<dbReference type="InterPro" id="IPR018851">
    <property type="entry name" value="Borealin_N"/>
</dbReference>
<evidence type="ECO:0000259" key="12">
    <source>
        <dbReference type="Pfam" id="PF10512"/>
    </source>
</evidence>
<evidence type="ECO:0000313" key="13">
    <source>
        <dbReference type="Proteomes" id="UP000504612"/>
    </source>
</evidence>
<name>A0A6J1UMW0_9SAUR</name>
<evidence type="ECO:0000256" key="1">
    <source>
        <dbReference type="ARBA" id="ARBA00004123"/>
    </source>
</evidence>
<evidence type="ECO:0000256" key="7">
    <source>
        <dbReference type="ARBA" id="ARBA00023242"/>
    </source>
</evidence>
<feature type="region of interest" description="Disordered" evidence="10">
    <location>
        <begin position="182"/>
        <end position="240"/>
    </location>
</feature>
<feature type="compositionally biased region" description="Basic and acidic residues" evidence="10">
    <location>
        <begin position="183"/>
        <end position="195"/>
    </location>
</feature>
<dbReference type="Pfam" id="PF10512">
    <property type="entry name" value="Borealin"/>
    <property type="match status" value="1"/>
</dbReference>
<keyword evidence="5" id="KW-0132">Cell division</keyword>
<dbReference type="Gene3D" id="6.10.140.560">
    <property type="match status" value="1"/>
</dbReference>
<evidence type="ECO:0000259" key="11">
    <source>
        <dbReference type="Pfam" id="PF10444"/>
    </source>
</evidence>
<protein>
    <submittedName>
        <fullName evidence="14">Borealin-2-like</fullName>
    </submittedName>
</protein>
<comment type="subcellular location">
    <subcellularLocation>
        <location evidence="2">Chromosome</location>
        <location evidence="2">Centromere</location>
    </subcellularLocation>
    <subcellularLocation>
        <location evidence="1">Nucleus</location>
    </subcellularLocation>
</comment>